<dbReference type="EMBL" id="BHZC01000001">
    <property type="protein sequence ID" value="GCD35620.1"/>
    <property type="molecule type" value="Genomic_DNA"/>
</dbReference>
<dbReference type="SMART" id="SM00530">
    <property type="entry name" value="HTH_XRE"/>
    <property type="match status" value="1"/>
</dbReference>
<dbReference type="Proteomes" id="UP000287830">
    <property type="component" value="Unassembled WGS sequence"/>
</dbReference>
<protein>
    <submittedName>
        <fullName evidence="2">Transcriptional regulator</fullName>
    </submittedName>
</protein>
<dbReference type="InterPro" id="IPR010982">
    <property type="entry name" value="Lambda_DNA-bd_dom_sf"/>
</dbReference>
<organism evidence="2 3">
    <name type="scientific">Streptomyces chrestomyceticus JCM 4735</name>
    <dbReference type="NCBI Taxonomy" id="1306181"/>
    <lineage>
        <taxon>Bacteria</taxon>
        <taxon>Bacillati</taxon>
        <taxon>Actinomycetota</taxon>
        <taxon>Actinomycetes</taxon>
        <taxon>Kitasatosporales</taxon>
        <taxon>Streptomycetaceae</taxon>
        <taxon>Streptomyces</taxon>
    </lineage>
</organism>
<dbReference type="GO" id="GO:0003677">
    <property type="term" value="F:DNA binding"/>
    <property type="evidence" value="ECO:0007669"/>
    <property type="project" value="InterPro"/>
</dbReference>
<comment type="caution">
    <text evidence="2">The sequence shown here is derived from an EMBL/GenBank/DDBJ whole genome shotgun (WGS) entry which is preliminary data.</text>
</comment>
<dbReference type="SUPFAM" id="SSF47413">
    <property type="entry name" value="lambda repressor-like DNA-binding domains"/>
    <property type="match status" value="1"/>
</dbReference>
<dbReference type="PROSITE" id="PS50943">
    <property type="entry name" value="HTH_CROC1"/>
    <property type="match status" value="1"/>
</dbReference>
<dbReference type="CDD" id="cd00093">
    <property type="entry name" value="HTH_XRE"/>
    <property type="match status" value="1"/>
</dbReference>
<dbReference type="OrthoDB" id="3865941at2"/>
<sequence length="463" mass="48943">MATTSDPASTAFSPGELVRRTRKEKGWTLARLGRLTGYSTAQVSRYERGISPMTDVAVLRCFAHTLGIPLKSFGLAAPAPVAEVRHGQVVAPISAYPRLPAHTVGSPRQEDGEAAVRRRQLLANLAVTAAAAAGAPLLSGDTAPTNDAVLGDILVSRLRDAMLGLGQRPPDVRPESLDRDLSRALTDFHTCQYASLAIRLPRLIQAGHALTTSSDSPQHHLLLAHCYTLATRMFIKLDEQQLGWMAADRARQLATTANDPLAVAEAARNLAVLARKAHWHDQALSLALAAADDPALRAAGRRGAAQRGLLIQSAAYTAARNGDRDGMRDLTAEAASIADGLGGTTLLRDHGGGFSPVTVQLHLVSAENSAGDPAAALAAARVLSPRALPSDERRSRYHTDVATALAHRGRRDECVRALLAAEQQAPEETHARPAVKSLISGLLVSGRTTPELRGLAARSGVLA</sequence>
<dbReference type="Pfam" id="PF13560">
    <property type="entry name" value="HTH_31"/>
    <property type="match status" value="1"/>
</dbReference>
<proteinExistence type="predicted"/>
<dbReference type="InterPro" id="IPR001387">
    <property type="entry name" value="Cro/C1-type_HTH"/>
</dbReference>
<evidence type="ECO:0000259" key="1">
    <source>
        <dbReference type="PROSITE" id="PS50943"/>
    </source>
</evidence>
<gene>
    <name evidence="2" type="ORF">OEIGOIKO_03366</name>
</gene>
<dbReference type="Gene3D" id="1.10.260.40">
    <property type="entry name" value="lambda repressor-like DNA-binding domains"/>
    <property type="match status" value="1"/>
</dbReference>
<reference evidence="2 3" key="1">
    <citation type="submission" date="2018-11" db="EMBL/GenBank/DDBJ databases">
        <title>Whole genome sequence of Streptomyces chrestomyceticus NBRC 13444(T).</title>
        <authorList>
            <person name="Komaki H."/>
            <person name="Tamura T."/>
        </authorList>
    </citation>
    <scope>NUCLEOTIDE SEQUENCE [LARGE SCALE GENOMIC DNA]</scope>
    <source>
        <strain evidence="2 3">NBRC 13444</strain>
    </source>
</reference>
<accession>A0A7U9PYS7</accession>
<evidence type="ECO:0000313" key="3">
    <source>
        <dbReference type="Proteomes" id="UP000287830"/>
    </source>
</evidence>
<name>A0A7U9PYS7_9ACTN</name>
<dbReference type="AlphaFoldDB" id="A0A7U9PYS7"/>
<feature type="domain" description="HTH cro/C1-type" evidence="1">
    <location>
        <begin position="18"/>
        <end position="73"/>
    </location>
</feature>
<evidence type="ECO:0000313" key="2">
    <source>
        <dbReference type="EMBL" id="GCD35620.1"/>
    </source>
</evidence>